<dbReference type="RefSeq" id="WP_203932798.1">
    <property type="nucleotide sequence ID" value="NZ_BOPH01000108.1"/>
</dbReference>
<dbReference type="Proteomes" id="UP000635606">
    <property type="component" value="Unassembled WGS sequence"/>
</dbReference>
<name>A0A8J4A413_9ACTN</name>
<evidence type="ECO:0000313" key="2">
    <source>
        <dbReference type="Proteomes" id="UP000635606"/>
    </source>
</evidence>
<dbReference type="EMBL" id="BOPH01000108">
    <property type="protein sequence ID" value="GIJ72965.1"/>
    <property type="molecule type" value="Genomic_DNA"/>
</dbReference>
<sequence length="319" mass="33603">MPPVVGYVGTDVPVELLTAAGVTPLRLTGDPARVGGAGEEYLGRGVDPVAVSILNRLLSHDFPVDRVLVSHDCEASLRLFYALRELRRLEPSAGLPEPYLVDVLHLPHRTTTAYNRVRLRELRERLGAWYGPVTDGAVADAVALHDERRRLLAELRPRLTGVEAFAMAAGGPVPPATVHGGAVSPATVHGGRRVFLTGSSHDTPHVYVALEDAGYLVVGEDHSPVLPPGGSTVDDLAERYQYNGPAASWSPIAARAAHTAAAARACGAELVIAYARRNDGGPAWDFPAQRAALAAVGIPAVLVKNQEYGSIAVPVGSAA</sequence>
<organism evidence="1 2">
    <name type="scientific">Virgisporangium ochraceum</name>
    <dbReference type="NCBI Taxonomy" id="65505"/>
    <lineage>
        <taxon>Bacteria</taxon>
        <taxon>Bacillati</taxon>
        <taxon>Actinomycetota</taxon>
        <taxon>Actinomycetes</taxon>
        <taxon>Micromonosporales</taxon>
        <taxon>Micromonosporaceae</taxon>
        <taxon>Virgisporangium</taxon>
    </lineage>
</organism>
<proteinExistence type="predicted"/>
<comment type="caution">
    <text evidence="1">The sequence shown here is derived from an EMBL/GenBank/DDBJ whole genome shotgun (WGS) entry which is preliminary data.</text>
</comment>
<evidence type="ECO:0000313" key="1">
    <source>
        <dbReference type="EMBL" id="GIJ72965.1"/>
    </source>
</evidence>
<dbReference type="InterPro" id="IPR010327">
    <property type="entry name" value="FldB/FldC_alpha/beta"/>
</dbReference>
<dbReference type="Gene3D" id="3.40.50.11900">
    <property type="match status" value="1"/>
</dbReference>
<dbReference type="Pfam" id="PF06050">
    <property type="entry name" value="HGD-D"/>
    <property type="match status" value="1"/>
</dbReference>
<dbReference type="Gene3D" id="3.40.50.11890">
    <property type="match status" value="1"/>
</dbReference>
<accession>A0A8J4A413</accession>
<protein>
    <recommendedName>
        <fullName evidence="3">2-hydroxyglutaryl-CoA dehydratase D-component</fullName>
    </recommendedName>
</protein>
<gene>
    <name evidence="1" type="ORF">Voc01_078820</name>
</gene>
<keyword evidence="2" id="KW-1185">Reference proteome</keyword>
<dbReference type="AlphaFoldDB" id="A0A8J4A413"/>
<evidence type="ECO:0008006" key="3">
    <source>
        <dbReference type="Google" id="ProtNLM"/>
    </source>
</evidence>
<reference evidence="1" key="1">
    <citation type="submission" date="2021-01" db="EMBL/GenBank/DDBJ databases">
        <title>Whole genome shotgun sequence of Virgisporangium ochraceum NBRC 16418.</title>
        <authorList>
            <person name="Komaki H."/>
            <person name="Tamura T."/>
        </authorList>
    </citation>
    <scope>NUCLEOTIDE SEQUENCE</scope>
    <source>
        <strain evidence="1">NBRC 16418</strain>
    </source>
</reference>